<dbReference type="EMBL" id="MG770216">
    <property type="protein sequence ID" value="AUV60863.1"/>
    <property type="molecule type" value="Genomic_DNA"/>
</dbReference>
<feature type="compositionally biased region" description="Polar residues" evidence="1">
    <location>
        <begin position="71"/>
        <end position="82"/>
    </location>
</feature>
<accession>A0A2K9VF08</accession>
<gene>
    <name evidence="2" type="ORF">SEA_REM711_85</name>
</gene>
<dbReference type="Proteomes" id="UP000241185">
    <property type="component" value="Segment"/>
</dbReference>
<evidence type="ECO:0000313" key="2">
    <source>
        <dbReference type="EMBL" id="AUV60863.1"/>
    </source>
</evidence>
<sequence>MTDRAERIDLGQLDISDPGEIGAVFARSVEAGDIRHPFDNPLGGITTGGLAEAGFQLLGTIADERHHLRNGQGSTMTDTQSRPPHPVPREQRAGTYCEEYEERGCSVEHCPLGCYLALAPALKPASEPPAVRVAHYDDTTGIECGSTTVYIDHGRNTVCLPGDYDGEIDPKTVPELIACLTSVAAELAAGAGGPDTDAEKGL</sequence>
<evidence type="ECO:0000313" key="3">
    <source>
        <dbReference type="Proteomes" id="UP000241185"/>
    </source>
</evidence>
<evidence type="ECO:0000256" key="1">
    <source>
        <dbReference type="SAM" id="MobiDB-lite"/>
    </source>
</evidence>
<proteinExistence type="predicted"/>
<organism evidence="2 3">
    <name type="scientific">Mycobacterium phage Rem711</name>
    <dbReference type="NCBI Taxonomy" id="2079285"/>
    <lineage>
        <taxon>Viruses</taxon>
        <taxon>Duplodnaviria</taxon>
        <taxon>Heunggongvirae</taxon>
        <taxon>Uroviricota</taxon>
        <taxon>Caudoviricetes</taxon>
        <taxon>Trigintaduovirus</taxon>
        <taxon>Trigintaduovirus rem711</taxon>
    </lineage>
</organism>
<feature type="region of interest" description="Disordered" evidence="1">
    <location>
        <begin position="70"/>
        <end position="90"/>
    </location>
</feature>
<name>A0A2K9VF08_9CAUD</name>
<reference evidence="3" key="1">
    <citation type="submission" date="2018-01" db="EMBL/GenBank/DDBJ databases">
        <authorList>
            <person name="Gatt S.M."/>
            <person name="Isern S."/>
            <person name="Jenkins M."/>
            <person name="Tan A.L."/>
            <person name="Michael S.F."/>
            <person name="Moore R.E."/>
            <person name="Ware V.C."/>
            <person name="Garlena R.A."/>
            <person name="Russell D.A."/>
            <person name="Pope W.H."/>
            <person name="Jacobs-Sera D."/>
            <person name="Hendrix R.W."/>
            <person name="Hatfull G.F."/>
        </authorList>
    </citation>
    <scope>NUCLEOTIDE SEQUENCE [LARGE SCALE GENOMIC DNA]</scope>
</reference>
<keyword evidence="3" id="KW-1185">Reference proteome</keyword>
<protein>
    <submittedName>
        <fullName evidence="2">Uncharacterized protein</fullName>
    </submittedName>
</protein>